<name>A0A922ERW3_CARIL</name>
<dbReference type="EMBL" id="CM031830">
    <property type="protein sequence ID" value="KAG6706946.1"/>
    <property type="molecule type" value="Genomic_DNA"/>
</dbReference>
<comment type="caution">
    <text evidence="1">The sequence shown here is derived from an EMBL/GenBank/DDBJ whole genome shotgun (WGS) entry which is preliminary data.</text>
</comment>
<dbReference type="Proteomes" id="UP000811246">
    <property type="component" value="Chromosome 6"/>
</dbReference>
<evidence type="ECO:0000313" key="1">
    <source>
        <dbReference type="EMBL" id="KAG6706946.1"/>
    </source>
</evidence>
<proteinExistence type="predicted"/>
<reference evidence="1" key="1">
    <citation type="submission" date="2021-01" db="EMBL/GenBank/DDBJ databases">
        <authorList>
            <person name="Lovell J.T."/>
            <person name="Bentley N."/>
            <person name="Bhattarai G."/>
            <person name="Jenkins J.W."/>
            <person name="Sreedasyam A."/>
            <person name="Alarcon Y."/>
            <person name="Bock C."/>
            <person name="Boston L."/>
            <person name="Carlson J."/>
            <person name="Cervantes K."/>
            <person name="Clermont K."/>
            <person name="Krom N."/>
            <person name="Kubenka K."/>
            <person name="Mamidi S."/>
            <person name="Mattison C."/>
            <person name="Monteros M."/>
            <person name="Pisani C."/>
            <person name="Plott C."/>
            <person name="Rajasekar S."/>
            <person name="Rhein H.S."/>
            <person name="Rohla C."/>
            <person name="Song M."/>
            <person name="Hilaire R.S."/>
            <person name="Shu S."/>
            <person name="Wells L."/>
            <person name="Wang X."/>
            <person name="Webber J."/>
            <person name="Heerema R.J."/>
            <person name="Klein P."/>
            <person name="Conner P."/>
            <person name="Grauke L."/>
            <person name="Grimwood J."/>
            <person name="Schmutz J."/>
            <person name="Randall J.J."/>
        </authorList>
    </citation>
    <scope>NUCLEOTIDE SEQUENCE</scope>
    <source>
        <tissue evidence="1">Leaf</tissue>
    </source>
</reference>
<accession>A0A922ERW3</accession>
<sequence length="110" mass="12599">MPRIHYYSLGTPHGHFCQICLPNSSDEILSLKKCQDQGASKTIYTQGLISLRPYSPMQYRPWLRVMPVNSNGNESRSQYGGDIQTQWYDRWQRSSGEWNQSGDGKGNEAL</sequence>
<organism evidence="1 2">
    <name type="scientific">Carya illinoinensis</name>
    <name type="common">Pecan</name>
    <dbReference type="NCBI Taxonomy" id="32201"/>
    <lineage>
        <taxon>Eukaryota</taxon>
        <taxon>Viridiplantae</taxon>
        <taxon>Streptophyta</taxon>
        <taxon>Embryophyta</taxon>
        <taxon>Tracheophyta</taxon>
        <taxon>Spermatophyta</taxon>
        <taxon>Magnoliopsida</taxon>
        <taxon>eudicotyledons</taxon>
        <taxon>Gunneridae</taxon>
        <taxon>Pentapetalae</taxon>
        <taxon>rosids</taxon>
        <taxon>fabids</taxon>
        <taxon>Fagales</taxon>
        <taxon>Juglandaceae</taxon>
        <taxon>Carya</taxon>
    </lineage>
</organism>
<evidence type="ECO:0000313" key="2">
    <source>
        <dbReference type="Proteomes" id="UP000811246"/>
    </source>
</evidence>
<protein>
    <submittedName>
        <fullName evidence="1">Uncharacterized protein</fullName>
    </submittedName>
</protein>
<gene>
    <name evidence="1" type="ORF">I3842_06G008100</name>
</gene>
<dbReference type="AlphaFoldDB" id="A0A922ERW3"/>